<sequence length="97" mass="10096">MAPKRRRDEAEKAEDEKDLLQLRVSGDGHQAAWGAEGGAAALVGQSLQRLLDDLEPRRLRRQRDPCAPPAEADGLRAADQAAAAAMAAGGGGAGLRA</sequence>
<dbReference type="AlphaFoldDB" id="Q84X81"/>
<protein>
    <submittedName>
        <fullName evidence="2">CR002 protein</fullName>
    </submittedName>
</protein>
<reference evidence="2" key="1">
    <citation type="journal article" date="2003" name="J. Eukaryot. Microbiol.">
        <title>Analysis of Chlamydomonas reinhardtii genome structure using large-scale sequencing of regions on linkage groups I and III.</title>
        <authorList>
            <person name="Li J.B."/>
            <person name="Lin S."/>
            <person name="Jia H."/>
            <person name="Wu H."/>
            <person name="Roe B.A."/>
            <person name="Kulp D."/>
            <person name="Stormo G.D."/>
            <person name="Dutcher S.K."/>
        </authorList>
    </citation>
    <scope>NUCLEOTIDE SEQUENCE</scope>
</reference>
<feature type="region of interest" description="Disordered" evidence="1">
    <location>
        <begin position="55"/>
        <end position="77"/>
    </location>
</feature>
<evidence type="ECO:0000256" key="1">
    <source>
        <dbReference type="SAM" id="MobiDB-lite"/>
    </source>
</evidence>
<dbReference type="EMBL" id="AY207490">
    <property type="protein sequence ID" value="AAO32613.1"/>
    <property type="molecule type" value="Genomic_DNA"/>
</dbReference>
<feature type="region of interest" description="Disordered" evidence="1">
    <location>
        <begin position="1"/>
        <end position="20"/>
    </location>
</feature>
<name>Q84X81_CHLRE</name>
<organism evidence="2">
    <name type="scientific">Chlamydomonas reinhardtii</name>
    <name type="common">Chlamydomonas smithii</name>
    <dbReference type="NCBI Taxonomy" id="3055"/>
    <lineage>
        <taxon>Eukaryota</taxon>
        <taxon>Viridiplantae</taxon>
        <taxon>Chlorophyta</taxon>
        <taxon>core chlorophytes</taxon>
        <taxon>Chlorophyceae</taxon>
        <taxon>CS clade</taxon>
        <taxon>Chlamydomonadales</taxon>
        <taxon>Chlamydomonadaceae</taxon>
        <taxon>Chlamydomonas</taxon>
    </lineage>
</organism>
<proteinExistence type="predicted"/>
<evidence type="ECO:0000313" key="2">
    <source>
        <dbReference type="EMBL" id="AAO32613.1"/>
    </source>
</evidence>
<accession>Q84X81</accession>